<dbReference type="AlphaFoldDB" id="A0A8H4AFY6"/>
<evidence type="ECO:0000313" key="4">
    <source>
        <dbReference type="EMBL" id="KAF0490879.1"/>
    </source>
</evidence>
<dbReference type="Gene3D" id="1.10.510.10">
    <property type="entry name" value="Transferase(Phosphotransferase) domain 1"/>
    <property type="match status" value="1"/>
</dbReference>
<evidence type="ECO:0000313" key="5">
    <source>
        <dbReference type="Proteomes" id="UP000439903"/>
    </source>
</evidence>
<keyword evidence="4" id="KW-0808">Transferase</keyword>
<dbReference type="SUPFAM" id="SSF56112">
    <property type="entry name" value="Protein kinase-like (PK-like)"/>
    <property type="match status" value="1"/>
</dbReference>
<dbReference type="Proteomes" id="UP000439903">
    <property type="component" value="Unassembled WGS sequence"/>
</dbReference>
<gene>
    <name evidence="4" type="ORF">F8M41_021883</name>
</gene>
<dbReference type="GO" id="GO:0005524">
    <property type="term" value="F:ATP binding"/>
    <property type="evidence" value="ECO:0007669"/>
    <property type="project" value="UniProtKB-UniRule"/>
</dbReference>
<evidence type="ECO:0000256" key="1">
    <source>
        <dbReference type="PROSITE-ProRule" id="PRU10141"/>
    </source>
</evidence>
<proteinExistence type="predicted"/>
<dbReference type="CDD" id="cd14686">
    <property type="entry name" value="bZIP"/>
    <property type="match status" value="1"/>
</dbReference>
<keyword evidence="4" id="KW-0418">Kinase</keyword>
<dbReference type="OrthoDB" id="6718656at2759"/>
<feature type="coiled-coil region" evidence="2">
    <location>
        <begin position="33"/>
        <end position="81"/>
    </location>
</feature>
<dbReference type="PANTHER" id="PTHR44329">
    <property type="entry name" value="SERINE/THREONINE-PROTEIN KINASE TNNI3K-RELATED"/>
    <property type="match status" value="1"/>
</dbReference>
<dbReference type="Pfam" id="PF07714">
    <property type="entry name" value="PK_Tyr_Ser-Thr"/>
    <property type="match status" value="1"/>
</dbReference>
<reference evidence="4 5" key="1">
    <citation type="journal article" date="2019" name="Environ. Microbiol.">
        <title>At the nexus of three kingdoms: the genome of the mycorrhizal fungus Gigaspora margarita provides insights into plant, endobacterial and fungal interactions.</title>
        <authorList>
            <person name="Venice F."/>
            <person name="Ghignone S."/>
            <person name="Salvioli di Fossalunga A."/>
            <person name="Amselem J."/>
            <person name="Novero M."/>
            <person name="Xianan X."/>
            <person name="Sedzielewska Toro K."/>
            <person name="Morin E."/>
            <person name="Lipzen A."/>
            <person name="Grigoriev I.V."/>
            <person name="Henrissat B."/>
            <person name="Martin F.M."/>
            <person name="Bonfante P."/>
        </authorList>
    </citation>
    <scope>NUCLEOTIDE SEQUENCE [LARGE SCALE GENOMIC DNA]</scope>
    <source>
        <strain evidence="4 5">BEG34</strain>
    </source>
</reference>
<keyword evidence="2" id="KW-0175">Coiled coil</keyword>
<dbReference type="PROSITE" id="PS00107">
    <property type="entry name" value="PROTEIN_KINASE_ATP"/>
    <property type="match status" value="1"/>
</dbReference>
<keyword evidence="1" id="KW-0547">Nucleotide-binding</keyword>
<dbReference type="InterPro" id="IPR051681">
    <property type="entry name" value="Ser/Thr_Kinases-Pseudokinases"/>
</dbReference>
<sequence length="411" mass="48417">MCLQLLTFFDFTLPYAIMLKTYKSRKEINSDYRKRQKERHKTIEEELIQLRQNVLRLETQNELLKNQIKILEERLQNNNNIWFQYRNVLMINNSIDKQFANCSEKLERFLKESNIKQFDYSKFGDLKDIGKGRSANAYSTIFKGKMYALKELNNLHMDEKSILQYLKLFYKTFHPNIIKFYGTSRDPGTNKFVLVLQYANGDTLREYLRVKQNNGLYKISWVELTQIAKDIASGLEYLHMKNLIHRDLHSKNILIHDDKALIADFGLPKELDDPTCLRDVIAYTDPQYLLNGGSFKHNEKSDIYCLGVLLWELTSGIPPYYNLSSFAINIEILKNNREKIVTNTPTDYSNLYERCWSSDQNQRPKIDEVLIELDKLSTEISLEFIMNRIEFTRSEINSCTLSTPVVPFQIE</sequence>
<organism evidence="4 5">
    <name type="scientific">Gigaspora margarita</name>
    <dbReference type="NCBI Taxonomy" id="4874"/>
    <lineage>
        <taxon>Eukaryota</taxon>
        <taxon>Fungi</taxon>
        <taxon>Fungi incertae sedis</taxon>
        <taxon>Mucoromycota</taxon>
        <taxon>Glomeromycotina</taxon>
        <taxon>Glomeromycetes</taxon>
        <taxon>Diversisporales</taxon>
        <taxon>Gigasporaceae</taxon>
        <taxon>Gigaspora</taxon>
    </lineage>
</organism>
<feature type="domain" description="Protein kinase" evidence="3">
    <location>
        <begin position="123"/>
        <end position="385"/>
    </location>
</feature>
<keyword evidence="1" id="KW-0067">ATP-binding</keyword>
<evidence type="ECO:0000256" key="2">
    <source>
        <dbReference type="SAM" id="Coils"/>
    </source>
</evidence>
<dbReference type="InterPro" id="IPR000719">
    <property type="entry name" value="Prot_kinase_dom"/>
</dbReference>
<dbReference type="GO" id="GO:0004674">
    <property type="term" value="F:protein serine/threonine kinase activity"/>
    <property type="evidence" value="ECO:0007669"/>
    <property type="project" value="TreeGrafter"/>
</dbReference>
<dbReference type="PROSITE" id="PS50011">
    <property type="entry name" value="PROTEIN_KINASE_DOM"/>
    <property type="match status" value="1"/>
</dbReference>
<dbReference type="InterPro" id="IPR017441">
    <property type="entry name" value="Protein_kinase_ATP_BS"/>
</dbReference>
<accession>A0A8H4AFY6</accession>
<name>A0A8H4AFY6_GIGMA</name>
<keyword evidence="5" id="KW-1185">Reference proteome</keyword>
<dbReference type="PRINTS" id="PR00109">
    <property type="entry name" value="TYRKINASE"/>
</dbReference>
<comment type="caution">
    <text evidence="4">The sequence shown here is derived from an EMBL/GenBank/DDBJ whole genome shotgun (WGS) entry which is preliminary data.</text>
</comment>
<dbReference type="EMBL" id="WTPW01000658">
    <property type="protein sequence ID" value="KAF0490879.1"/>
    <property type="molecule type" value="Genomic_DNA"/>
</dbReference>
<protein>
    <submittedName>
        <fullName evidence="4">Kinase-like protein</fullName>
    </submittedName>
</protein>
<dbReference type="InterPro" id="IPR011009">
    <property type="entry name" value="Kinase-like_dom_sf"/>
</dbReference>
<feature type="binding site" evidence="1">
    <location>
        <position position="150"/>
    </location>
    <ligand>
        <name>ATP</name>
        <dbReference type="ChEBI" id="CHEBI:30616"/>
    </ligand>
</feature>
<dbReference type="InterPro" id="IPR001245">
    <property type="entry name" value="Ser-Thr/Tyr_kinase_cat_dom"/>
</dbReference>
<evidence type="ECO:0000259" key="3">
    <source>
        <dbReference type="PROSITE" id="PS50011"/>
    </source>
</evidence>